<protein>
    <submittedName>
        <fullName evidence="1">Uncharacterized protein</fullName>
    </submittedName>
</protein>
<dbReference type="eggNOG" id="ENOG5033MMK">
    <property type="taxonomic scope" value="Bacteria"/>
</dbReference>
<evidence type="ECO:0000313" key="1">
    <source>
        <dbReference type="EMBL" id="ACB76290.1"/>
    </source>
</evidence>
<dbReference type="Proteomes" id="UP000007013">
    <property type="component" value="Chromosome"/>
</dbReference>
<name>B1ZYW7_OPITP</name>
<sequence>MKRVAHFFDVRECPDLTALCGSFSTKQLQSPTRSTVPLIDLVYGGGSAWERFLRRLGAPADCAVAFELGVPSPKPKGNPSQTDAVFASSANVWAVEAKWTEPVDRQTVAQRISKPESDGGDPRLTVAGWLAHLQPHCRRSLCVDDFSDIIYQMVHRAASAAYLGHQRKLNPELVYLHFAPSPDRASASTEHYLRELERFHERLGKPSTLPFRVVEMPLSFNDAFKAIRGLDKRSPATAAHVKRALCAGALFTFGEPVMVSIGSVSSGCGPDLVPAP</sequence>
<reference evidence="1 2" key="1">
    <citation type="journal article" date="2011" name="J. Bacteriol.">
        <title>Genome sequence of the verrucomicrobium Opitutus terrae PB90-1, an abundant inhabitant of rice paddy soil ecosystems.</title>
        <authorList>
            <person name="van Passel M.W."/>
            <person name="Kant R."/>
            <person name="Palva A."/>
            <person name="Copeland A."/>
            <person name="Lucas S."/>
            <person name="Lapidus A."/>
            <person name="Glavina del Rio T."/>
            <person name="Pitluck S."/>
            <person name="Goltsman E."/>
            <person name="Clum A."/>
            <person name="Sun H."/>
            <person name="Schmutz J."/>
            <person name="Larimer F.W."/>
            <person name="Land M.L."/>
            <person name="Hauser L."/>
            <person name="Kyrpides N."/>
            <person name="Mikhailova N."/>
            <person name="Richardson P.P."/>
            <person name="Janssen P.H."/>
            <person name="de Vos W.M."/>
            <person name="Smidt H."/>
        </authorList>
    </citation>
    <scope>NUCLEOTIDE SEQUENCE [LARGE SCALE GENOMIC DNA]</scope>
    <source>
        <strain evidence="2">DSM 11246 / JCM 15787 / PB90-1</strain>
    </source>
</reference>
<gene>
    <name evidence="1" type="ordered locus">Oter_3009</name>
</gene>
<keyword evidence="2" id="KW-1185">Reference proteome</keyword>
<dbReference type="AlphaFoldDB" id="B1ZYW7"/>
<dbReference type="RefSeq" id="WP_012375819.1">
    <property type="nucleotide sequence ID" value="NC_010571.1"/>
</dbReference>
<dbReference type="STRING" id="452637.Oter_3009"/>
<proteinExistence type="predicted"/>
<organism evidence="1 2">
    <name type="scientific">Opitutus terrae (strain DSM 11246 / JCM 15787 / PB90-1)</name>
    <dbReference type="NCBI Taxonomy" id="452637"/>
    <lineage>
        <taxon>Bacteria</taxon>
        <taxon>Pseudomonadati</taxon>
        <taxon>Verrucomicrobiota</taxon>
        <taxon>Opitutia</taxon>
        <taxon>Opitutales</taxon>
        <taxon>Opitutaceae</taxon>
        <taxon>Opitutus</taxon>
    </lineage>
</organism>
<dbReference type="EMBL" id="CP001032">
    <property type="protein sequence ID" value="ACB76290.1"/>
    <property type="molecule type" value="Genomic_DNA"/>
</dbReference>
<dbReference type="HOGENOM" id="CLU_1007748_0_0_0"/>
<accession>B1ZYW7</accession>
<dbReference type="OrthoDB" id="9876781at2"/>
<evidence type="ECO:0000313" key="2">
    <source>
        <dbReference type="Proteomes" id="UP000007013"/>
    </source>
</evidence>
<dbReference type="KEGG" id="ote:Oter_3009"/>